<keyword evidence="4" id="KW-1185">Reference proteome</keyword>
<name>A0ABD3VJ85_SINWO</name>
<organism evidence="3 4">
    <name type="scientific">Sinanodonta woodiana</name>
    <name type="common">Chinese pond mussel</name>
    <name type="synonym">Anodonta woodiana</name>
    <dbReference type="NCBI Taxonomy" id="1069815"/>
    <lineage>
        <taxon>Eukaryota</taxon>
        <taxon>Metazoa</taxon>
        <taxon>Spiralia</taxon>
        <taxon>Lophotrochozoa</taxon>
        <taxon>Mollusca</taxon>
        <taxon>Bivalvia</taxon>
        <taxon>Autobranchia</taxon>
        <taxon>Heteroconchia</taxon>
        <taxon>Palaeoheterodonta</taxon>
        <taxon>Unionida</taxon>
        <taxon>Unionoidea</taxon>
        <taxon>Unionidae</taxon>
        <taxon>Unioninae</taxon>
        <taxon>Sinanodonta</taxon>
    </lineage>
</organism>
<proteinExistence type="predicted"/>
<comment type="caution">
    <text evidence="1">Lacks conserved residue(s) required for the propagation of feature annotation.</text>
</comment>
<dbReference type="Pfam" id="PF01421">
    <property type="entry name" value="Reprolysin"/>
    <property type="match status" value="1"/>
</dbReference>
<feature type="binding site" evidence="1">
    <location>
        <position position="41"/>
    </location>
    <ligand>
        <name>Zn(2+)</name>
        <dbReference type="ChEBI" id="CHEBI:29105"/>
        <note>catalytic</note>
    </ligand>
</feature>
<dbReference type="SUPFAM" id="SSF55486">
    <property type="entry name" value="Metalloproteases ('zincins'), catalytic domain"/>
    <property type="match status" value="1"/>
</dbReference>
<feature type="binding site" evidence="1">
    <location>
        <position position="35"/>
    </location>
    <ligand>
        <name>Zn(2+)</name>
        <dbReference type="ChEBI" id="CHEBI:29105"/>
        <note>catalytic</note>
    </ligand>
</feature>
<feature type="non-terminal residue" evidence="3">
    <location>
        <position position="1"/>
    </location>
</feature>
<gene>
    <name evidence="3" type="ORF">ACJMK2_007676</name>
</gene>
<dbReference type="PANTHER" id="PTHR11905:SF159">
    <property type="entry name" value="ADAM METALLOPROTEASE"/>
    <property type="match status" value="1"/>
</dbReference>
<evidence type="ECO:0000313" key="3">
    <source>
        <dbReference type="EMBL" id="KAL3861651.1"/>
    </source>
</evidence>
<accession>A0ABD3VJ85</accession>
<dbReference type="AlphaFoldDB" id="A0ABD3VJ85"/>
<feature type="domain" description="Peptidase M12B" evidence="2">
    <location>
        <begin position="1"/>
        <end position="90"/>
    </location>
</feature>
<dbReference type="EMBL" id="JBJQND010000011">
    <property type="protein sequence ID" value="KAL3861651.1"/>
    <property type="molecule type" value="Genomic_DNA"/>
</dbReference>
<comment type="caution">
    <text evidence="3">The sequence shown here is derived from an EMBL/GenBank/DDBJ whole genome shotgun (WGS) entry which is preliminary data.</text>
</comment>
<protein>
    <recommendedName>
        <fullName evidence="2">Peptidase M12B domain-containing protein</fullName>
    </recommendedName>
</protein>
<evidence type="ECO:0000256" key="1">
    <source>
        <dbReference type="PROSITE-ProRule" id="PRU00276"/>
    </source>
</evidence>
<dbReference type="Proteomes" id="UP001634394">
    <property type="component" value="Unassembled WGS sequence"/>
</dbReference>
<dbReference type="GO" id="GO:0046872">
    <property type="term" value="F:metal ion binding"/>
    <property type="evidence" value="ECO:0007669"/>
    <property type="project" value="UniProtKB-KW"/>
</dbReference>
<keyword evidence="1" id="KW-0862">Zinc</keyword>
<keyword evidence="1" id="KW-0479">Metal-binding</keyword>
<evidence type="ECO:0000259" key="2">
    <source>
        <dbReference type="PROSITE" id="PS50215"/>
    </source>
</evidence>
<evidence type="ECO:0000313" key="4">
    <source>
        <dbReference type="Proteomes" id="UP001634394"/>
    </source>
</evidence>
<dbReference type="PROSITE" id="PS50215">
    <property type="entry name" value="ADAM_MEPRO"/>
    <property type="match status" value="1"/>
</dbReference>
<sequence length="140" mass="15515">RSVPSGVCDAGGRVQIVNVDNFFATTSITAHGLGHSLGALHDGEDPATPCKADDKYIMSSIKPIFYLGKKHTPNHWRFSRCSVEAFKRSLVTKTCLNDKFEHDQSIQNTMNEVLRLKPGERYNPNEQCVIMNGIGSKYTG</sequence>
<dbReference type="PANTHER" id="PTHR11905">
    <property type="entry name" value="ADAM A DISINTEGRIN AND METALLOPROTEASE DOMAIN"/>
    <property type="match status" value="1"/>
</dbReference>
<reference evidence="3 4" key="1">
    <citation type="submission" date="2024-11" db="EMBL/GenBank/DDBJ databases">
        <title>Chromosome-level genome assembly of the freshwater bivalve Anodonta woodiana.</title>
        <authorList>
            <person name="Chen X."/>
        </authorList>
    </citation>
    <scope>NUCLEOTIDE SEQUENCE [LARGE SCALE GENOMIC DNA]</scope>
    <source>
        <strain evidence="3">MN2024</strain>
        <tissue evidence="3">Gills</tissue>
    </source>
</reference>
<feature type="non-terminal residue" evidence="3">
    <location>
        <position position="140"/>
    </location>
</feature>
<feature type="binding site" evidence="1">
    <location>
        <position position="31"/>
    </location>
    <ligand>
        <name>Zn(2+)</name>
        <dbReference type="ChEBI" id="CHEBI:29105"/>
        <note>catalytic</note>
    </ligand>
</feature>
<dbReference type="InterPro" id="IPR024079">
    <property type="entry name" value="MetalloPept_cat_dom_sf"/>
</dbReference>
<dbReference type="Gene3D" id="3.40.390.10">
    <property type="entry name" value="Collagenase (Catalytic Domain)"/>
    <property type="match status" value="1"/>
</dbReference>
<dbReference type="InterPro" id="IPR001590">
    <property type="entry name" value="Peptidase_M12B"/>
</dbReference>